<name>A0ABM7M8N5_9ACTN</name>
<evidence type="ECO:0000256" key="2">
    <source>
        <dbReference type="ARBA" id="ARBA00023315"/>
    </source>
</evidence>
<gene>
    <name evidence="4" type="ORF">Aiant_86790</name>
</gene>
<keyword evidence="1" id="KW-0808">Transferase</keyword>
<dbReference type="SUPFAM" id="SSF55729">
    <property type="entry name" value="Acyl-CoA N-acyltransferases (Nat)"/>
    <property type="match status" value="1"/>
</dbReference>
<dbReference type="PANTHER" id="PTHR43877:SF2">
    <property type="entry name" value="AMINOALKYLPHOSPHONATE N-ACETYLTRANSFERASE-RELATED"/>
    <property type="match status" value="1"/>
</dbReference>
<dbReference type="Proteomes" id="UP000676967">
    <property type="component" value="Chromosome"/>
</dbReference>
<dbReference type="CDD" id="cd04301">
    <property type="entry name" value="NAT_SF"/>
    <property type="match status" value="1"/>
</dbReference>
<dbReference type="InterPro" id="IPR016181">
    <property type="entry name" value="Acyl_CoA_acyltransferase"/>
</dbReference>
<sequence length="157" mass="17147">MSTGDSDMTIGPAVPGDLPRILEIRYAAFARHAPSAYSPQEVQTLLGDVDPDEIASMITGRTVFVAREAGHTLGCAGWQGERLRHVYVDPRAGRRGIGTALLATVETDFGTRTGRTHLHAGVALHAEGFYRANGYQVLRRARDWDGSSYLEMRKPLP</sequence>
<reference evidence="4 5" key="1">
    <citation type="submission" date="2020-08" db="EMBL/GenBank/DDBJ databases">
        <title>Whole genome shotgun sequence of Actinoplanes ianthinogenes NBRC 13996.</title>
        <authorList>
            <person name="Komaki H."/>
            <person name="Tamura T."/>
        </authorList>
    </citation>
    <scope>NUCLEOTIDE SEQUENCE [LARGE SCALE GENOMIC DNA]</scope>
    <source>
        <strain evidence="4 5">NBRC 13996</strain>
    </source>
</reference>
<evidence type="ECO:0000313" key="4">
    <source>
        <dbReference type="EMBL" id="BCJ48022.1"/>
    </source>
</evidence>
<keyword evidence="2" id="KW-0012">Acyltransferase</keyword>
<protein>
    <recommendedName>
        <fullName evidence="3">N-acetyltransferase domain-containing protein</fullName>
    </recommendedName>
</protein>
<dbReference type="InterPro" id="IPR000182">
    <property type="entry name" value="GNAT_dom"/>
</dbReference>
<dbReference type="RefSeq" id="WP_189330358.1">
    <property type="nucleotide sequence ID" value="NZ_AP023356.1"/>
</dbReference>
<proteinExistence type="predicted"/>
<organism evidence="4 5">
    <name type="scientific">Actinoplanes ianthinogenes</name>
    <dbReference type="NCBI Taxonomy" id="122358"/>
    <lineage>
        <taxon>Bacteria</taxon>
        <taxon>Bacillati</taxon>
        <taxon>Actinomycetota</taxon>
        <taxon>Actinomycetes</taxon>
        <taxon>Micromonosporales</taxon>
        <taxon>Micromonosporaceae</taxon>
        <taxon>Actinoplanes</taxon>
    </lineage>
</organism>
<dbReference type="PANTHER" id="PTHR43877">
    <property type="entry name" value="AMINOALKYLPHOSPHONATE N-ACETYLTRANSFERASE-RELATED-RELATED"/>
    <property type="match status" value="1"/>
</dbReference>
<feature type="domain" description="N-acetyltransferase" evidence="3">
    <location>
        <begin position="8"/>
        <end position="157"/>
    </location>
</feature>
<accession>A0ABM7M8N5</accession>
<dbReference type="EMBL" id="AP023356">
    <property type="protein sequence ID" value="BCJ48022.1"/>
    <property type="molecule type" value="Genomic_DNA"/>
</dbReference>
<dbReference type="Pfam" id="PF13673">
    <property type="entry name" value="Acetyltransf_10"/>
    <property type="match status" value="1"/>
</dbReference>
<evidence type="ECO:0000256" key="1">
    <source>
        <dbReference type="ARBA" id="ARBA00022679"/>
    </source>
</evidence>
<dbReference type="PROSITE" id="PS51186">
    <property type="entry name" value="GNAT"/>
    <property type="match status" value="1"/>
</dbReference>
<evidence type="ECO:0000313" key="5">
    <source>
        <dbReference type="Proteomes" id="UP000676967"/>
    </source>
</evidence>
<dbReference type="InterPro" id="IPR050832">
    <property type="entry name" value="Bact_Acetyltransf"/>
</dbReference>
<evidence type="ECO:0000259" key="3">
    <source>
        <dbReference type="PROSITE" id="PS51186"/>
    </source>
</evidence>
<dbReference type="Gene3D" id="3.40.630.30">
    <property type="match status" value="1"/>
</dbReference>
<keyword evidence="5" id="KW-1185">Reference proteome</keyword>